<evidence type="ECO:0000256" key="6">
    <source>
        <dbReference type="SAM" id="MobiDB-lite"/>
    </source>
</evidence>
<comment type="caution">
    <text evidence="9">The sequence shown here is derived from an EMBL/GenBank/DDBJ whole genome shotgun (WGS) entry which is preliminary data.</text>
</comment>
<gene>
    <name evidence="9" type="ORF">JD276_00510</name>
</gene>
<dbReference type="CDD" id="cd17535">
    <property type="entry name" value="REC_NarL-like"/>
    <property type="match status" value="1"/>
</dbReference>
<dbReference type="CDD" id="cd06170">
    <property type="entry name" value="LuxR_C_like"/>
    <property type="match status" value="1"/>
</dbReference>
<evidence type="ECO:0000313" key="10">
    <source>
        <dbReference type="Proteomes" id="UP000608530"/>
    </source>
</evidence>
<keyword evidence="3" id="KW-0238">DNA-binding</keyword>
<keyword evidence="2" id="KW-0805">Transcription regulation</keyword>
<name>A0A934Q4Q5_9MICO</name>
<evidence type="ECO:0000313" key="9">
    <source>
        <dbReference type="EMBL" id="MBK0417521.1"/>
    </source>
</evidence>
<dbReference type="RefSeq" id="WP_200112687.1">
    <property type="nucleotide sequence ID" value="NZ_JAEHOH010000001.1"/>
</dbReference>
<feature type="region of interest" description="Disordered" evidence="6">
    <location>
        <begin position="76"/>
        <end position="103"/>
    </location>
</feature>
<reference evidence="9" key="1">
    <citation type="submission" date="2020-12" db="EMBL/GenBank/DDBJ databases">
        <title>Leucobacter sp. CAS1, isolated from Chromium sludge.</title>
        <authorList>
            <person name="Xu Z."/>
        </authorList>
    </citation>
    <scope>NUCLEOTIDE SEQUENCE</scope>
    <source>
        <strain evidence="9">CSA1</strain>
    </source>
</reference>
<dbReference type="SUPFAM" id="SSF46894">
    <property type="entry name" value="C-terminal effector domain of the bipartite response regulators"/>
    <property type="match status" value="1"/>
</dbReference>
<accession>A0A934Q4Q5</accession>
<feature type="compositionally biased region" description="Low complexity" evidence="6">
    <location>
        <begin position="86"/>
        <end position="100"/>
    </location>
</feature>
<dbReference type="SMART" id="SM00421">
    <property type="entry name" value="HTH_LUXR"/>
    <property type="match status" value="1"/>
</dbReference>
<dbReference type="InterPro" id="IPR000792">
    <property type="entry name" value="Tscrpt_reg_LuxR_C"/>
</dbReference>
<evidence type="ECO:0000256" key="5">
    <source>
        <dbReference type="PROSITE-ProRule" id="PRU00169"/>
    </source>
</evidence>
<dbReference type="SUPFAM" id="SSF52172">
    <property type="entry name" value="CheY-like"/>
    <property type="match status" value="1"/>
</dbReference>
<dbReference type="GO" id="GO:0000160">
    <property type="term" value="P:phosphorelay signal transduction system"/>
    <property type="evidence" value="ECO:0007669"/>
    <property type="project" value="InterPro"/>
</dbReference>
<feature type="modified residue" description="4-aspartylphosphate" evidence="5">
    <location>
        <position position="54"/>
    </location>
</feature>
<dbReference type="Proteomes" id="UP000608530">
    <property type="component" value="Unassembled WGS sequence"/>
</dbReference>
<dbReference type="PROSITE" id="PS50043">
    <property type="entry name" value="HTH_LUXR_2"/>
    <property type="match status" value="1"/>
</dbReference>
<dbReference type="PROSITE" id="PS50110">
    <property type="entry name" value="RESPONSE_REGULATORY"/>
    <property type="match status" value="1"/>
</dbReference>
<dbReference type="Pfam" id="PF00072">
    <property type="entry name" value="Response_reg"/>
    <property type="match status" value="1"/>
</dbReference>
<evidence type="ECO:0000259" key="8">
    <source>
        <dbReference type="PROSITE" id="PS50110"/>
    </source>
</evidence>
<evidence type="ECO:0000256" key="4">
    <source>
        <dbReference type="ARBA" id="ARBA00023163"/>
    </source>
</evidence>
<dbReference type="InterPro" id="IPR011006">
    <property type="entry name" value="CheY-like_superfamily"/>
</dbReference>
<keyword evidence="1 5" id="KW-0597">Phosphoprotein</keyword>
<feature type="domain" description="HTH luxR-type" evidence="7">
    <location>
        <begin position="177"/>
        <end position="242"/>
    </location>
</feature>
<keyword evidence="10" id="KW-1185">Reference proteome</keyword>
<dbReference type="GO" id="GO:0006355">
    <property type="term" value="P:regulation of DNA-templated transcription"/>
    <property type="evidence" value="ECO:0007669"/>
    <property type="project" value="InterPro"/>
</dbReference>
<dbReference type="Pfam" id="PF00196">
    <property type="entry name" value="GerE"/>
    <property type="match status" value="1"/>
</dbReference>
<proteinExistence type="predicted"/>
<dbReference type="AlphaFoldDB" id="A0A934Q4Q5"/>
<dbReference type="PROSITE" id="PS00622">
    <property type="entry name" value="HTH_LUXR_1"/>
    <property type="match status" value="1"/>
</dbReference>
<keyword evidence="4" id="KW-0804">Transcription</keyword>
<feature type="domain" description="Response regulatory" evidence="8">
    <location>
        <begin position="3"/>
        <end position="150"/>
    </location>
</feature>
<dbReference type="InterPro" id="IPR001789">
    <property type="entry name" value="Sig_transdc_resp-reg_receiver"/>
</dbReference>
<evidence type="ECO:0000259" key="7">
    <source>
        <dbReference type="PROSITE" id="PS50043"/>
    </source>
</evidence>
<dbReference type="InterPro" id="IPR016032">
    <property type="entry name" value="Sig_transdc_resp-reg_C-effctor"/>
</dbReference>
<dbReference type="SMART" id="SM00448">
    <property type="entry name" value="REC"/>
    <property type="match status" value="1"/>
</dbReference>
<dbReference type="GO" id="GO:0003677">
    <property type="term" value="F:DNA binding"/>
    <property type="evidence" value="ECO:0007669"/>
    <property type="project" value="UniProtKB-KW"/>
</dbReference>
<dbReference type="EMBL" id="JAEHOH010000001">
    <property type="protein sequence ID" value="MBK0417521.1"/>
    <property type="molecule type" value="Genomic_DNA"/>
</dbReference>
<evidence type="ECO:0000256" key="1">
    <source>
        <dbReference type="ARBA" id="ARBA00022553"/>
    </source>
</evidence>
<dbReference type="PRINTS" id="PR00038">
    <property type="entry name" value="HTHLUXR"/>
</dbReference>
<evidence type="ECO:0000256" key="2">
    <source>
        <dbReference type="ARBA" id="ARBA00023015"/>
    </source>
</evidence>
<protein>
    <submittedName>
        <fullName evidence="9">Response regulator transcription factor</fullName>
    </submittedName>
</protein>
<dbReference type="InterPro" id="IPR058245">
    <property type="entry name" value="NreC/VraR/RcsB-like_REC"/>
</dbReference>
<sequence>MIRVLVVDDHPIVRAGIAGLLDGEPGLEVVAEAASGEEAVGLAAALRADVVLMDLRMPGIGGVEATRRIVQGAAESPAGAEGVKVPEAPESAESPAGADASDARPAPRVLVFTTYEDDDQILVAIAAGASGYLLKAAPAEELVAGVRAVAAGQTVLAPSIAAQLVARASGAGARAVDERPAPALTPRETEILALVAEGFSNPEIAARLFIGESTVKTHLLHVFEKLEVSDRTRAVLRAMELGILG</sequence>
<dbReference type="PANTHER" id="PTHR43214">
    <property type="entry name" value="TWO-COMPONENT RESPONSE REGULATOR"/>
    <property type="match status" value="1"/>
</dbReference>
<dbReference type="Gene3D" id="3.40.50.2300">
    <property type="match status" value="2"/>
</dbReference>
<evidence type="ECO:0000256" key="3">
    <source>
        <dbReference type="ARBA" id="ARBA00023125"/>
    </source>
</evidence>
<dbReference type="InterPro" id="IPR039420">
    <property type="entry name" value="WalR-like"/>
</dbReference>
<organism evidence="9 10">
    <name type="scientific">Leucobacter chromiisoli</name>
    <dbReference type="NCBI Taxonomy" id="2796471"/>
    <lineage>
        <taxon>Bacteria</taxon>
        <taxon>Bacillati</taxon>
        <taxon>Actinomycetota</taxon>
        <taxon>Actinomycetes</taxon>
        <taxon>Micrococcales</taxon>
        <taxon>Microbacteriaceae</taxon>
        <taxon>Leucobacter</taxon>
    </lineage>
</organism>
<dbReference type="PANTHER" id="PTHR43214:SF24">
    <property type="entry name" value="TRANSCRIPTIONAL REGULATORY PROTEIN NARL-RELATED"/>
    <property type="match status" value="1"/>
</dbReference>